<reference evidence="1 2" key="1">
    <citation type="submission" date="2020-04" db="EMBL/GenBank/DDBJ databases">
        <authorList>
            <person name="Yoon J."/>
        </authorList>
    </citation>
    <scope>NUCLEOTIDE SEQUENCE [LARGE SCALE GENOMIC DNA]</scope>
    <source>
        <strain evidence="1 2">KMU-115</strain>
    </source>
</reference>
<name>A0A7X6JXB1_9RHOB</name>
<dbReference type="EMBL" id="JAAZQQ010000004">
    <property type="protein sequence ID" value="NKX45342.1"/>
    <property type="molecule type" value="Genomic_DNA"/>
</dbReference>
<dbReference type="RefSeq" id="WP_210730631.1">
    <property type="nucleotide sequence ID" value="NZ_JAAZQQ010000004.1"/>
</dbReference>
<dbReference type="SUPFAM" id="SSF53756">
    <property type="entry name" value="UDP-Glycosyltransferase/glycogen phosphorylase"/>
    <property type="match status" value="1"/>
</dbReference>
<gene>
    <name evidence="1" type="ORF">HCU73_12170</name>
</gene>
<dbReference type="AlphaFoldDB" id="A0A7X6JXB1"/>
<organism evidence="1 2">
    <name type="scientific">Roseicyclus persicicus</name>
    <dbReference type="NCBI Taxonomy" id="2650661"/>
    <lineage>
        <taxon>Bacteria</taxon>
        <taxon>Pseudomonadati</taxon>
        <taxon>Pseudomonadota</taxon>
        <taxon>Alphaproteobacteria</taxon>
        <taxon>Rhodobacterales</taxon>
        <taxon>Roseobacteraceae</taxon>
        <taxon>Roseicyclus</taxon>
    </lineage>
</organism>
<evidence type="ECO:0000313" key="2">
    <source>
        <dbReference type="Proteomes" id="UP000526408"/>
    </source>
</evidence>
<evidence type="ECO:0000313" key="1">
    <source>
        <dbReference type="EMBL" id="NKX45342.1"/>
    </source>
</evidence>
<comment type="caution">
    <text evidence="1">The sequence shown here is derived from an EMBL/GenBank/DDBJ whole genome shotgun (WGS) entry which is preliminary data.</text>
</comment>
<keyword evidence="2" id="KW-1185">Reference proteome</keyword>
<keyword evidence="1" id="KW-0808">Transferase</keyword>
<protein>
    <submittedName>
        <fullName evidence="1">Glycosyltransferase family 4 protein</fullName>
    </submittedName>
</protein>
<dbReference type="GO" id="GO:0016740">
    <property type="term" value="F:transferase activity"/>
    <property type="evidence" value="ECO:0007669"/>
    <property type="project" value="UniProtKB-KW"/>
</dbReference>
<dbReference type="Proteomes" id="UP000526408">
    <property type="component" value="Unassembled WGS sequence"/>
</dbReference>
<sequence length="748" mass="82646">MRRSEVIFIISLLQDFNTVRPLAYLAARETEADISFLISWRFGDRDTTGTWRGEIEEAAQELSANVIECGNLSRAAMLLHGRRGALVAGVDSDIPGAHGDVYQIYSVAPSSLMKITLQHGLECVGFRQNREHVIAHGRNITFGGDVVCAWLPSSELSAMVASQRARLYVTGPQMLLSRPRVAADHPPVLGGMVCENLHSVRLRASGDHGQSFMATFAEYCRVLEAGGDGLTLRPHPGGQYVLKNGVPLPPNAVLNNLPIYKVNLPAYEYGISAPSTVVLDMVLAGLPVGVWRDSAGIMDASMYDGLTAISTLEDWMAFLRDVRLRRDAILERQRSFLDDIGIIRDPAEVYRRFARLLTAALARQAPEPLRTLSPSVPTPRRVLFFANGAIPTLQLSFQKPLQPLVDAGRMRHFFAYEDEFLRQTKGKPASPDRVRAWVEDTFDKAVPDLVVACRYSGLGAEQIVQTCRDRGVPLVYHIDDDLLNLPRELGEKKYAFHMSPARTGAVRTFLAEADVVYCSTIPLRRRFREYGFRTAMTVGPIYCSGSVLVPAELRPVTRIGYMGFDHAHDFSIVVPALVQLMQAHPHLQFELFGSIPMPPELAAFGERVTAVPPVRVYAEFMDAFAARRWDIGIAPLADLPFNRVKANTKWVEYTAIGAAVVATAGTIYDGCGSDGCAVLVPDDGWFVALDRLVSDPALRFSQVQRAQARLTADYGTDRLRSQVLQVFSKAITQRQHESTGRAAPLEKI</sequence>
<dbReference type="Gene3D" id="3.40.50.2000">
    <property type="entry name" value="Glycogen Phosphorylase B"/>
    <property type="match status" value="1"/>
</dbReference>
<proteinExistence type="predicted"/>
<accession>A0A7X6JXB1</accession>